<reference key="2">
    <citation type="submission" date="2011-05" db="EMBL/GenBank/DDBJ databases">
        <title>Complete genome sequence of the aerobic marine methanotroph Methylomonas methanica MC09.</title>
        <authorList>
            <person name="Boden R."/>
            <person name="Cunliffe M."/>
            <person name="Scanlan J."/>
            <person name="Moussard H."/>
            <person name="Kits K.D."/>
            <person name="Klotz M."/>
            <person name="Jetten M."/>
            <person name="Vuilleumier S."/>
            <person name="Han J."/>
            <person name="Peters L."/>
            <person name="Mikhailova N."/>
            <person name="Teshima H."/>
            <person name="Tapia R."/>
            <person name="Kyrpides N."/>
            <person name="Ivanova N."/>
            <person name="Pagani I."/>
            <person name="Cheng J.-F."/>
            <person name="Goodwin L."/>
            <person name="Han C."/>
            <person name="Hauser L."/>
            <person name="Land M."/>
            <person name="Lapidus A."/>
            <person name="Lucas S."/>
            <person name="Pitluck S."/>
            <person name="Woyke T."/>
            <person name="Stein L.Y."/>
            <person name="Murrell C."/>
        </authorList>
    </citation>
    <scope>NUCLEOTIDE SEQUENCE</scope>
    <source>
        <strain>MC09</strain>
    </source>
</reference>
<accession>F9ZV48</accession>
<dbReference type="RefSeq" id="WP_013817747.1">
    <property type="nucleotide sequence ID" value="NC_015572.1"/>
</dbReference>
<organism evidence="1 2">
    <name type="scientific">Methylomonas methanica (strain DSM 25384 / MC09)</name>
    <dbReference type="NCBI Taxonomy" id="857087"/>
    <lineage>
        <taxon>Bacteria</taxon>
        <taxon>Pseudomonadati</taxon>
        <taxon>Pseudomonadota</taxon>
        <taxon>Gammaproteobacteria</taxon>
        <taxon>Methylococcales</taxon>
        <taxon>Methylococcaceae</taxon>
        <taxon>Methylomonas</taxon>
    </lineage>
</organism>
<name>F9ZV48_METMM</name>
<keyword evidence="2" id="KW-1185">Reference proteome</keyword>
<evidence type="ECO:0000313" key="2">
    <source>
        <dbReference type="Proteomes" id="UP000008888"/>
    </source>
</evidence>
<dbReference type="STRING" id="857087.Metme_1045"/>
<reference evidence="1 2" key="1">
    <citation type="journal article" date="2011" name="J. Bacteriol.">
        <title>Complete Genome Sequence of the Aerobic Marine Methanotroph Methylomonas methanica MC09.</title>
        <authorList>
            <person name="Boden R."/>
            <person name="Cunliffe M."/>
            <person name="Scanlan J."/>
            <person name="Moussard H."/>
            <person name="Kits K.D."/>
            <person name="Klotz M.G."/>
            <person name="Jetten M.S."/>
            <person name="Vuilleumier S."/>
            <person name="Han J."/>
            <person name="Peters L."/>
            <person name="Mikhailova N."/>
            <person name="Teshima H."/>
            <person name="Tapia R."/>
            <person name="Kyrpides N."/>
            <person name="Ivanova N."/>
            <person name="Pagani I."/>
            <person name="Cheng J.F."/>
            <person name="Goodwin L."/>
            <person name="Han C."/>
            <person name="Hauser L."/>
            <person name="Land M.L."/>
            <person name="Lapidus A."/>
            <person name="Lucas S."/>
            <person name="Pitluck S."/>
            <person name="Woyke T."/>
            <person name="Stein L."/>
            <person name="Murrell J.C."/>
        </authorList>
    </citation>
    <scope>NUCLEOTIDE SEQUENCE [LARGE SCALE GENOMIC DNA]</scope>
    <source>
        <strain evidence="1 2">MC09</strain>
    </source>
</reference>
<dbReference type="OrthoDB" id="9974141at2"/>
<sequence length="85" mass="9317">MTSEEPLDTLPPVIGGKTVATTRQMQIRLSTETFLKLEMDAARRGLTSYKLASVVLTMYLNGKLVQKKELTSGPETNQQTEGGTD</sequence>
<dbReference type="Proteomes" id="UP000008888">
    <property type="component" value="Chromosome"/>
</dbReference>
<gene>
    <name evidence="1" type="ordered locus">Metme_1045</name>
</gene>
<dbReference type="KEGG" id="mmt:Metme_1045"/>
<reference evidence="2" key="3">
    <citation type="submission" date="2011-05" db="EMBL/GenBank/DDBJ databases">
        <title>Complete sequence of Methylomonas methanica MC09.</title>
        <authorList>
            <consortium name="US DOE Joint Genome Institute"/>
            <person name="Lucas S."/>
            <person name="Han J."/>
            <person name="Lapidus A."/>
            <person name="Cheng J.-F."/>
            <person name="Goodwin L."/>
            <person name="Pitluck S."/>
            <person name="Peters L."/>
            <person name="Mikhailova N."/>
            <person name="Teshima H."/>
            <person name="Han C."/>
            <person name="Tapia R."/>
            <person name="Land M."/>
            <person name="Hauser L."/>
            <person name="Kyrpides N."/>
            <person name="Ivanova N."/>
            <person name="Pagani I."/>
            <person name="Stein L."/>
            <person name="Woyke T."/>
        </authorList>
    </citation>
    <scope>NUCLEOTIDE SEQUENCE [LARGE SCALE GENOMIC DNA]</scope>
    <source>
        <strain evidence="2">MC09</strain>
    </source>
</reference>
<dbReference type="EMBL" id="CP002738">
    <property type="protein sequence ID" value="AEF99481.1"/>
    <property type="molecule type" value="Genomic_DNA"/>
</dbReference>
<dbReference type="AlphaFoldDB" id="F9ZV48"/>
<protein>
    <submittedName>
        <fullName evidence="1">Uncharacterized protein</fullName>
    </submittedName>
</protein>
<evidence type="ECO:0000313" key="1">
    <source>
        <dbReference type="EMBL" id="AEF99481.1"/>
    </source>
</evidence>
<dbReference type="HOGENOM" id="CLU_2508898_0_0_6"/>
<proteinExistence type="predicted"/>